<dbReference type="InterPro" id="IPR005750">
    <property type="entry name" value="UDP_GlcNAc_COvinyl_MurA"/>
</dbReference>
<sequence length="430" mass="46941">MDEKIVIYGGTPLNGTVRISGSKNASLPIMCASLLSSCTVTLTNIPEIDDVYSLLKLLHGCGANTNSYNNTLSISCPKIKKYSHDKIILNRIEGYKKIRHSILLVGALLSKYKEVYFDMPGGCKIGDRPIDLHITGFKSLGAQCKIINDNTIMMSSPKGLIGDEIFLRFPSVGATENLLIASVLAEGSTIIKNAAIEPEIINLIDFLNAMGAKIKIAGGNKIIVKGVDILNGGVTHNVIPDRIEAGTFITMGAITRGDITIEHVEPKHLEFPINAFKDAGVGLDTTKNSIHLDSIDELRPVDICTHPYPGFPTDLQPLFATLMTQADGSSLIEERVFDSRFRYLNELKKMGAQFDIISNREIIVKGHSKLTGTDVFMGDIRGGAAILTSALVAEGKSEIYDSFYLYRGYEKIETKLRNLGARLKVYKSNG</sequence>
<comment type="catalytic activity">
    <reaction evidence="15">
        <text>phosphoenolpyruvate + UDP-N-acetyl-alpha-D-glucosamine = UDP-N-acetyl-3-O-(1-carboxyvinyl)-alpha-D-glucosamine + phosphate</text>
        <dbReference type="Rhea" id="RHEA:18681"/>
        <dbReference type="ChEBI" id="CHEBI:43474"/>
        <dbReference type="ChEBI" id="CHEBI:57705"/>
        <dbReference type="ChEBI" id="CHEBI:58702"/>
        <dbReference type="ChEBI" id="CHEBI:68483"/>
        <dbReference type="EC" id="2.5.1.7"/>
    </reaction>
</comment>
<evidence type="ECO:0000256" key="5">
    <source>
        <dbReference type="ARBA" id="ARBA00022679"/>
    </source>
</evidence>
<dbReference type="GO" id="GO:0008760">
    <property type="term" value="F:UDP-N-acetylglucosamine 1-carboxyvinyltransferase activity"/>
    <property type="evidence" value="ECO:0007669"/>
    <property type="project" value="UniProtKB-EC"/>
</dbReference>
<feature type="domain" description="Enolpyruvate transferase" evidence="16">
    <location>
        <begin position="8"/>
        <end position="416"/>
    </location>
</feature>
<dbReference type="InterPro" id="IPR013792">
    <property type="entry name" value="RNA3'P_cycl/enolpyr_Trfase_a/b"/>
</dbReference>
<keyword evidence="6" id="KW-0133">Cell shape</keyword>
<keyword evidence="3" id="KW-0963">Cytoplasm</keyword>
<name>A0A811TI42_9EURY</name>
<keyword evidence="4" id="KW-0132">Cell division</keyword>
<dbReference type="Gene3D" id="3.65.10.10">
    <property type="entry name" value="Enolpyruvate transferase domain"/>
    <property type="match status" value="2"/>
</dbReference>
<evidence type="ECO:0000256" key="1">
    <source>
        <dbReference type="ARBA" id="ARBA00004496"/>
    </source>
</evidence>
<dbReference type="GO" id="GO:0051301">
    <property type="term" value="P:cell division"/>
    <property type="evidence" value="ECO:0007669"/>
    <property type="project" value="UniProtKB-KW"/>
</dbReference>
<evidence type="ECO:0000256" key="15">
    <source>
        <dbReference type="ARBA" id="ARBA00047527"/>
    </source>
</evidence>
<dbReference type="NCBIfam" id="TIGR01072">
    <property type="entry name" value="murA"/>
    <property type="match status" value="1"/>
</dbReference>
<keyword evidence="5 17" id="KW-0808">Transferase</keyword>
<organism evidence="17 18">
    <name type="scientific">Candidatus Argoarchaeum ethanivorans</name>
    <dbReference type="NCBI Taxonomy" id="2608793"/>
    <lineage>
        <taxon>Archaea</taxon>
        <taxon>Methanobacteriati</taxon>
        <taxon>Methanobacteriota</taxon>
        <taxon>Stenosarchaea group</taxon>
        <taxon>Methanomicrobia</taxon>
        <taxon>Methanosarcinales</taxon>
        <taxon>Methanosarcinales incertae sedis</taxon>
        <taxon>GOM Arc I cluster</taxon>
        <taxon>Candidatus Argoarchaeum</taxon>
    </lineage>
</organism>
<dbReference type="PANTHER" id="PTHR43783">
    <property type="entry name" value="UDP-N-ACETYLGLUCOSAMINE 1-CARBOXYVINYLTRANSFERASE"/>
    <property type="match status" value="1"/>
</dbReference>
<keyword evidence="7" id="KW-0573">Peptidoglycan synthesis</keyword>
<comment type="caution">
    <text evidence="17">The sequence shown here is derived from an EMBL/GenBank/DDBJ whole genome shotgun (WGS) entry which is preliminary data.</text>
</comment>
<comment type="subcellular location">
    <subcellularLocation>
        <location evidence="1">Cytoplasm</location>
    </subcellularLocation>
</comment>
<evidence type="ECO:0000256" key="6">
    <source>
        <dbReference type="ARBA" id="ARBA00022960"/>
    </source>
</evidence>
<evidence type="ECO:0000313" key="17">
    <source>
        <dbReference type="EMBL" id="CAD6494147.1"/>
    </source>
</evidence>
<reference evidence="17" key="1">
    <citation type="submission" date="2020-10" db="EMBL/GenBank/DDBJ databases">
        <authorList>
            <person name="Hahn C.J."/>
            <person name="Laso-Perez R."/>
            <person name="Vulcano F."/>
            <person name="Vaziourakis K.-M."/>
            <person name="Stokke R."/>
            <person name="Steen I.H."/>
            <person name="Teske A."/>
            <person name="Boetius A."/>
            <person name="Liebeke M."/>
            <person name="Amann R."/>
            <person name="Knittel K."/>
        </authorList>
    </citation>
    <scope>NUCLEOTIDE SEQUENCE</scope>
    <source>
        <strain evidence="17">Gfbio:e3339647-f889-4370-9287-4fb5cb688e4c:AG392D22_GoMArc1</strain>
    </source>
</reference>
<protein>
    <recommendedName>
        <fullName evidence="12">UDP-N-acetylglucosamine 1-carboxyvinyltransferase</fullName>
        <ecNumber evidence="11">2.5.1.7</ecNumber>
    </recommendedName>
    <alternativeName>
        <fullName evidence="13">Enoylpyruvate transferase</fullName>
    </alternativeName>
    <alternativeName>
        <fullName evidence="14">UDP-N-acetylglucosamine enolpyruvyl transferase</fullName>
    </alternativeName>
</protein>
<evidence type="ECO:0000256" key="4">
    <source>
        <dbReference type="ARBA" id="ARBA00022618"/>
    </source>
</evidence>
<dbReference type="GO" id="GO:0019277">
    <property type="term" value="P:UDP-N-acetylgalactosamine biosynthetic process"/>
    <property type="evidence" value="ECO:0007669"/>
    <property type="project" value="InterPro"/>
</dbReference>
<dbReference type="GO" id="GO:0071555">
    <property type="term" value="P:cell wall organization"/>
    <property type="evidence" value="ECO:0007669"/>
    <property type="project" value="UniProtKB-KW"/>
</dbReference>
<dbReference type="SUPFAM" id="SSF55205">
    <property type="entry name" value="EPT/RTPC-like"/>
    <property type="match status" value="1"/>
</dbReference>
<dbReference type="InterPro" id="IPR036968">
    <property type="entry name" value="Enolpyruvate_Tfrase_sf"/>
</dbReference>
<evidence type="ECO:0000313" key="18">
    <source>
        <dbReference type="Proteomes" id="UP000634805"/>
    </source>
</evidence>
<dbReference type="InterPro" id="IPR001986">
    <property type="entry name" value="Enolpyruvate_Tfrase_dom"/>
</dbReference>
<evidence type="ECO:0000256" key="9">
    <source>
        <dbReference type="ARBA" id="ARBA00023316"/>
    </source>
</evidence>
<comment type="similarity">
    <text evidence="10">Belongs to the EPSP synthase family. MurA subfamily.</text>
</comment>
<evidence type="ECO:0000256" key="7">
    <source>
        <dbReference type="ARBA" id="ARBA00022984"/>
    </source>
</evidence>
<dbReference type="Pfam" id="PF00275">
    <property type="entry name" value="EPSP_synthase"/>
    <property type="match status" value="1"/>
</dbReference>
<dbReference type="HAMAP" id="MF_00111">
    <property type="entry name" value="MurA"/>
    <property type="match status" value="1"/>
</dbReference>
<dbReference type="EMBL" id="CAJHIS010000018">
    <property type="protein sequence ID" value="CAD6494147.1"/>
    <property type="molecule type" value="Genomic_DNA"/>
</dbReference>
<dbReference type="Proteomes" id="UP000634805">
    <property type="component" value="Unassembled WGS sequence"/>
</dbReference>
<dbReference type="GO" id="GO:0008360">
    <property type="term" value="P:regulation of cell shape"/>
    <property type="evidence" value="ECO:0007669"/>
    <property type="project" value="UniProtKB-KW"/>
</dbReference>
<dbReference type="EC" id="2.5.1.7" evidence="11"/>
<evidence type="ECO:0000259" key="16">
    <source>
        <dbReference type="Pfam" id="PF00275"/>
    </source>
</evidence>
<evidence type="ECO:0000256" key="12">
    <source>
        <dbReference type="ARBA" id="ARBA00039754"/>
    </source>
</evidence>
<gene>
    <name evidence="17" type="primary">murA</name>
    <name evidence="17" type="ORF">EMLJLAPB_00712</name>
</gene>
<dbReference type="InterPro" id="IPR050068">
    <property type="entry name" value="MurA_subfamily"/>
</dbReference>
<comment type="pathway">
    <text evidence="2">Cell wall biogenesis; peptidoglycan biosynthesis.</text>
</comment>
<evidence type="ECO:0000256" key="8">
    <source>
        <dbReference type="ARBA" id="ARBA00023306"/>
    </source>
</evidence>
<evidence type="ECO:0000256" key="10">
    <source>
        <dbReference type="ARBA" id="ARBA00038367"/>
    </source>
</evidence>
<evidence type="ECO:0000256" key="13">
    <source>
        <dbReference type="ARBA" id="ARBA00042443"/>
    </source>
</evidence>
<keyword evidence="9" id="KW-0961">Cell wall biogenesis/degradation</keyword>
<evidence type="ECO:0000256" key="11">
    <source>
        <dbReference type="ARBA" id="ARBA00039108"/>
    </source>
</evidence>
<proteinExistence type="inferred from homology"/>
<dbReference type="NCBIfam" id="NF006873">
    <property type="entry name" value="PRK09369.1"/>
    <property type="match status" value="1"/>
</dbReference>
<evidence type="ECO:0000256" key="2">
    <source>
        <dbReference type="ARBA" id="ARBA00004752"/>
    </source>
</evidence>
<dbReference type="GO" id="GO:0005737">
    <property type="term" value="C:cytoplasm"/>
    <property type="evidence" value="ECO:0007669"/>
    <property type="project" value="UniProtKB-SubCell"/>
</dbReference>
<evidence type="ECO:0000256" key="3">
    <source>
        <dbReference type="ARBA" id="ARBA00022490"/>
    </source>
</evidence>
<accession>A0A811TI42</accession>
<keyword evidence="8" id="KW-0131">Cell cycle</keyword>
<dbReference type="PANTHER" id="PTHR43783:SF1">
    <property type="entry name" value="UDP-N-ACETYLGLUCOSAMINE 1-CARBOXYVINYLTRANSFERASE"/>
    <property type="match status" value="1"/>
</dbReference>
<evidence type="ECO:0000256" key="14">
    <source>
        <dbReference type="ARBA" id="ARBA00042842"/>
    </source>
</evidence>
<dbReference type="CDD" id="cd01555">
    <property type="entry name" value="UdpNAET"/>
    <property type="match status" value="1"/>
</dbReference>
<dbReference type="AlphaFoldDB" id="A0A811TI42"/>